<evidence type="ECO:0000256" key="2">
    <source>
        <dbReference type="ARBA" id="ARBA00006278"/>
    </source>
</evidence>
<evidence type="ECO:0000313" key="15">
    <source>
        <dbReference type="EMBL" id="EDK42777.1"/>
    </source>
</evidence>
<evidence type="ECO:0000256" key="7">
    <source>
        <dbReference type="ARBA" id="ARBA00022982"/>
    </source>
</evidence>
<keyword evidence="10" id="KW-0406">Ion transport</keyword>
<dbReference type="SFLD" id="SFLDS00052">
    <property type="entry name" value="Ferric_Reductase_Domain"/>
    <property type="match status" value="1"/>
</dbReference>
<evidence type="ECO:0000256" key="9">
    <source>
        <dbReference type="ARBA" id="ARBA00023002"/>
    </source>
</evidence>
<dbReference type="InterPro" id="IPR039261">
    <property type="entry name" value="FNR_nucleotide-bd"/>
</dbReference>
<dbReference type="SFLD" id="SFLDG01168">
    <property type="entry name" value="Ferric_reductase_subgroup_(FRE"/>
    <property type="match status" value="1"/>
</dbReference>
<dbReference type="InterPro" id="IPR013112">
    <property type="entry name" value="FAD-bd_8"/>
</dbReference>
<keyword evidence="5 13" id="KW-0812">Transmembrane</keyword>
<keyword evidence="8 13" id="KW-1133">Transmembrane helix</keyword>
<dbReference type="KEGG" id="lel:PVL30_000918"/>
<keyword evidence="6" id="KW-0274">FAD</keyword>
<dbReference type="InParanoid" id="A5DUB9"/>
<dbReference type="AlphaFoldDB" id="A5DUB9"/>
<dbReference type="GO" id="GO:0015677">
    <property type="term" value="P:copper ion import"/>
    <property type="evidence" value="ECO:0007669"/>
    <property type="project" value="TreeGrafter"/>
</dbReference>
<proteinExistence type="inferred from homology"/>
<keyword evidence="11 13" id="KW-0472">Membrane</keyword>
<feature type="transmembrane region" description="Helical" evidence="13">
    <location>
        <begin position="345"/>
        <end position="362"/>
    </location>
</feature>
<dbReference type="EMBL" id="CH981524">
    <property type="protein sequence ID" value="EDK42777.1"/>
    <property type="molecule type" value="Genomic_DNA"/>
</dbReference>
<gene>
    <name evidence="15" type="ORF">LELG_00955</name>
</gene>
<dbReference type="Gene3D" id="3.40.50.80">
    <property type="entry name" value="Nucleotide-binding domain of ferredoxin-NADP reductase (FNR) module"/>
    <property type="match status" value="1"/>
</dbReference>
<evidence type="ECO:0000256" key="3">
    <source>
        <dbReference type="ARBA" id="ARBA00022448"/>
    </source>
</evidence>
<dbReference type="PANTHER" id="PTHR32361:SF9">
    <property type="entry name" value="FERRIC REDUCTASE TRANSMEMBRANE COMPONENT 3-RELATED"/>
    <property type="match status" value="1"/>
</dbReference>
<evidence type="ECO:0000256" key="4">
    <source>
        <dbReference type="ARBA" id="ARBA00022630"/>
    </source>
</evidence>
<accession>A5DUB9</accession>
<dbReference type="Proteomes" id="UP000001996">
    <property type="component" value="Unassembled WGS sequence"/>
</dbReference>
<dbReference type="PROSITE" id="PS51384">
    <property type="entry name" value="FAD_FR"/>
    <property type="match status" value="1"/>
</dbReference>
<dbReference type="Pfam" id="PF08030">
    <property type="entry name" value="NAD_binding_6"/>
    <property type="match status" value="1"/>
</dbReference>
<dbReference type="GO" id="GO:0005886">
    <property type="term" value="C:plasma membrane"/>
    <property type="evidence" value="ECO:0007669"/>
    <property type="project" value="TreeGrafter"/>
</dbReference>
<keyword evidence="12" id="KW-0325">Glycoprotein</keyword>
<evidence type="ECO:0000256" key="11">
    <source>
        <dbReference type="ARBA" id="ARBA00023136"/>
    </source>
</evidence>
<feature type="transmembrane region" description="Helical" evidence="13">
    <location>
        <begin position="184"/>
        <end position="206"/>
    </location>
</feature>
<keyword evidence="7" id="KW-0249">Electron transport</keyword>
<dbReference type="Pfam" id="PF01794">
    <property type="entry name" value="Ferric_reduct"/>
    <property type="match status" value="1"/>
</dbReference>
<name>A5DUB9_LODEL</name>
<organism evidence="15 16">
    <name type="scientific">Lodderomyces elongisporus (strain ATCC 11503 / CBS 2605 / JCM 1781 / NBRC 1676 / NRRL YB-4239)</name>
    <name type="common">Yeast</name>
    <name type="synonym">Saccharomyces elongisporus</name>
    <dbReference type="NCBI Taxonomy" id="379508"/>
    <lineage>
        <taxon>Eukaryota</taxon>
        <taxon>Fungi</taxon>
        <taxon>Dikarya</taxon>
        <taxon>Ascomycota</taxon>
        <taxon>Saccharomycotina</taxon>
        <taxon>Pichiomycetes</taxon>
        <taxon>Debaryomycetaceae</taxon>
        <taxon>Candida/Lodderomyces clade</taxon>
        <taxon>Lodderomyces</taxon>
    </lineage>
</organism>
<dbReference type="eggNOG" id="KOG0039">
    <property type="taxonomic scope" value="Eukaryota"/>
</dbReference>
<dbReference type="SUPFAM" id="SSF52343">
    <property type="entry name" value="Ferredoxin reductase-like, C-terminal NADP-linked domain"/>
    <property type="match status" value="1"/>
</dbReference>
<feature type="transmembrane region" description="Helical" evidence="13">
    <location>
        <begin position="374"/>
        <end position="395"/>
    </location>
</feature>
<dbReference type="InterPro" id="IPR013121">
    <property type="entry name" value="Fe_red_NAD-bd_6"/>
</dbReference>
<dbReference type="HOGENOM" id="CLU_010365_4_0_1"/>
<comment type="similarity">
    <text evidence="2">Belongs to the ferric reductase (FRE) family.</text>
</comment>
<feature type="transmembrane region" description="Helical" evidence="13">
    <location>
        <begin position="249"/>
        <end position="276"/>
    </location>
</feature>
<dbReference type="FunCoup" id="A5DUB9">
    <property type="interactions" value="357"/>
</dbReference>
<dbReference type="VEuPathDB" id="FungiDB:LELG_00955"/>
<dbReference type="InterPro" id="IPR017927">
    <property type="entry name" value="FAD-bd_FR_type"/>
</dbReference>
<reference evidence="15 16" key="1">
    <citation type="journal article" date="2009" name="Nature">
        <title>Evolution of pathogenicity and sexual reproduction in eight Candida genomes.</title>
        <authorList>
            <person name="Butler G."/>
            <person name="Rasmussen M.D."/>
            <person name="Lin M.F."/>
            <person name="Santos M.A."/>
            <person name="Sakthikumar S."/>
            <person name="Munro C.A."/>
            <person name="Rheinbay E."/>
            <person name="Grabherr M."/>
            <person name="Forche A."/>
            <person name="Reedy J.L."/>
            <person name="Agrafioti I."/>
            <person name="Arnaud M.B."/>
            <person name="Bates S."/>
            <person name="Brown A.J."/>
            <person name="Brunke S."/>
            <person name="Costanzo M.C."/>
            <person name="Fitzpatrick D.A."/>
            <person name="de Groot P.W."/>
            <person name="Harris D."/>
            <person name="Hoyer L.L."/>
            <person name="Hube B."/>
            <person name="Klis F.M."/>
            <person name="Kodira C."/>
            <person name="Lennard N."/>
            <person name="Logue M.E."/>
            <person name="Martin R."/>
            <person name="Neiman A.M."/>
            <person name="Nikolaou E."/>
            <person name="Quail M.A."/>
            <person name="Quinn J."/>
            <person name="Santos M.C."/>
            <person name="Schmitzberger F.F."/>
            <person name="Sherlock G."/>
            <person name="Shah P."/>
            <person name="Silverstein K.A."/>
            <person name="Skrzypek M.S."/>
            <person name="Soll D."/>
            <person name="Staggs R."/>
            <person name="Stansfield I."/>
            <person name="Stumpf M.P."/>
            <person name="Sudbery P.E."/>
            <person name="Srikantha T."/>
            <person name="Zeng Q."/>
            <person name="Berman J."/>
            <person name="Berriman M."/>
            <person name="Heitman J."/>
            <person name="Gow N.A."/>
            <person name="Lorenz M.C."/>
            <person name="Birren B.W."/>
            <person name="Kellis M."/>
            <person name="Cuomo C.A."/>
        </authorList>
    </citation>
    <scope>NUCLEOTIDE SEQUENCE [LARGE SCALE GENOMIC DNA]</scope>
    <source>
        <strain evidence="16">ATCC 11503 / BCRC 21390 / CBS 2605 / JCM 1781 / NBRC 1676 / NRRL YB-4239</strain>
    </source>
</reference>
<evidence type="ECO:0000256" key="10">
    <source>
        <dbReference type="ARBA" id="ARBA00023065"/>
    </source>
</evidence>
<dbReference type="InterPro" id="IPR051410">
    <property type="entry name" value="Ferric/Cupric_Reductase"/>
</dbReference>
<dbReference type="OMA" id="FITYHRH"/>
<comment type="subcellular location">
    <subcellularLocation>
        <location evidence="1">Membrane</location>
        <topology evidence="1">Multi-pass membrane protein</topology>
    </subcellularLocation>
</comment>
<keyword evidence="9" id="KW-0560">Oxidoreductase</keyword>
<dbReference type="GO" id="GO:0000293">
    <property type="term" value="F:ferric-chelate reductase activity"/>
    <property type="evidence" value="ECO:0007669"/>
    <property type="project" value="UniProtKB-ARBA"/>
</dbReference>
<dbReference type="Pfam" id="PF08022">
    <property type="entry name" value="FAD_binding_8"/>
    <property type="match status" value="1"/>
</dbReference>
<evidence type="ECO:0000256" key="5">
    <source>
        <dbReference type="ARBA" id="ARBA00022692"/>
    </source>
</evidence>
<dbReference type="GeneID" id="5234667"/>
<dbReference type="GO" id="GO:0006879">
    <property type="term" value="P:intracellular iron ion homeostasis"/>
    <property type="evidence" value="ECO:0007669"/>
    <property type="project" value="TreeGrafter"/>
</dbReference>
<protein>
    <recommendedName>
        <fullName evidence="14">FAD-binding FR-type domain-containing protein</fullName>
    </recommendedName>
</protein>
<evidence type="ECO:0000259" key="14">
    <source>
        <dbReference type="PROSITE" id="PS51384"/>
    </source>
</evidence>
<feature type="transmembrane region" description="Helical" evidence="13">
    <location>
        <begin position="402"/>
        <end position="420"/>
    </location>
</feature>
<evidence type="ECO:0000256" key="1">
    <source>
        <dbReference type="ARBA" id="ARBA00004141"/>
    </source>
</evidence>
<feature type="transmembrane region" description="Helical" evidence="13">
    <location>
        <begin position="26"/>
        <end position="49"/>
    </location>
</feature>
<evidence type="ECO:0000256" key="6">
    <source>
        <dbReference type="ARBA" id="ARBA00022827"/>
    </source>
</evidence>
<dbReference type="InterPro" id="IPR013130">
    <property type="entry name" value="Fe3_Rdtase_TM_dom"/>
</dbReference>
<sequence length="784" mass="89944">MQNFLNTYCIWTSRKNPFPSLPPLMIMIWFNKFTIVFIFTLLTTNVAALGRPYKDNSYMSYYYGCQAQMNAEVSFCDMRDRRCSVCGDKNAVATIAGCMQALGKTSPKYTSAMIQGCRRSRVKIRRDWFDEAIEHYNKNAKSVSDIPGFNKHMVPQVPIKLNPNNSELYQESYKRFYDNYGHSLYYGAGILGYWALVLLLGAVFNWSKVLFPNASKKMTHPLLNYWRKHVTMPAAFGTKRTQEQNFLKFFGFLILSRFESLVIALFYGVVLLCNALNIEALDNDPRFNGSRYKAEIRYVADRTGITATMFMPLIFLFAGRNNFLQWVTRWNFGTFITYHRHTSRVMFMLVVIHAVCFTIAEGDRYSRAVTRNYFIWGIVATVAGGILLGSLMLYLRRRWYEWFLLAHIAFAVIWVVGTWYHVVDLGYIQMVYPTVAIFAFDRLVRIVRLIWFGFPKADVYLLADETLKVVVPKPKSWRLIPGGHAFIHFFKPSYFWQSHPFTFTDSVEKECSIVLFCKVKGGITHSLYKTLVASPDKRCKIRVGIEGPYGEDTPAKYADTAVFIAGGNGIPGIYSEVYDIARRGKNQSSRISLKLMWVVREWKSLHWFYEELQSLKNTNIETTIYVTQPSRFSCIEEFARDSNSDDSIDEEKNDAKEQVNISSEVKEIHLSENSSSCDEIGGAGATTGTGAGVGVDVDDYDEKSNSLEIISLIKNDLSHIQFKEGRPNIEDIVATEIHESMGSTAFVTCGHSVMVDQLRYYCAENVDNKEKKRVDFYEQVQVWS</sequence>
<evidence type="ECO:0000256" key="12">
    <source>
        <dbReference type="ARBA" id="ARBA00023180"/>
    </source>
</evidence>
<dbReference type="GO" id="GO:0006826">
    <property type="term" value="P:iron ion transport"/>
    <property type="evidence" value="ECO:0007669"/>
    <property type="project" value="TreeGrafter"/>
</dbReference>
<evidence type="ECO:0000256" key="13">
    <source>
        <dbReference type="SAM" id="Phobius"/>
    </source>
</evidence>
<dbReference type="PANTHER" id="PTHR32361">
    <property type="entry name" value="FERRIC/CUPRIC REDUCTASE TRANSMEMBRANE COMPONENT"/>
    <property type="match status" value="1"/>
</dbReference>
<keyword evidence="3" id="KW-0813">Transport</keyword>
<dbReference type="CDD" id="cd06186">
    <property type="entry name" value="NOX_Duox_like_FAD_NADP"/>
    <property type="match status" value="1"/>
</dbReference>
<feature type="domain" description="FAD-binding FR-type" evidence="14">
    <location>
        <begin position="449"/>
        <end position="555"/>
    </location>
</feature>
<keyword evidence="4" id="KW-0285">Flavoprotein</keyword>
<dbReference type="OrthoDB" id="167398at2759"/>
<evidence type="ECO:0000256" key="8">
    <source>
        <dbReference type="ARBA" id="ARBA00022989"/>
    </source>
</evidence>
<evidence type="ECO:0000313" key="16">
    <source>
        <dbReference type="Proteomes" id="UP000001996"/>
    </source>
</evidence>
<keyword evidence="16" id="KW-1185">Reference proteome</keyword>